<dbReference type="PANTHER" id="PTHR30487">
    <property type="entry name" value="TYPE 4 PREPILIN-LIKE PROTEINS LEADER PEPTIDE-PROCESSING ENZYME"/>
    <property type="match status" value="1"/>
</dbReference>
<dbReference type="AlphaFoldDB" id="A0A6M1PHI0"/>
<feature type="transmembrane region" description="Helical" evidence="2">
    <location>
        <begin position="152"/>
        <end position="170"/>
    </location>
</feature>
<dbReference type="Proteomes" id="UP000480151">
    <property type="component" value="Unassembled WGS sequence"/>
</dbReference>
<keyword evidence="5" id="KW-1185">Reference proteome</keyword>
<dbReference type="InterPro" id="IPR050882">
    <property type="entry name" value="Prepilin_peptidase/N-MTase"/>
</dbReference>
<name>A0A6M1PHI0_9BACL</name>
<dbReference type="InterPro" id="IPR000045">
    <property type="entry name" value="Prepilin_IV_endopep_pep"/>
</dbReference>
<gene>
    <name evidence="4" type="ORF">G5B47_09485</name>
</gene>
<comment type="caution">
    <text evidence="4">The sequence shown here is derived from an EMBL/GenBank/DDBJ whole genome shotgun (WGS) entry which is preliminary data.</text>
</comment>
<sequence>MNEWAFWGFLPFLAGAFFTDTLTMKIPNWITAPAVLMGFLTQGLSGGWKGVLFAGAGAAAGFLPLLLMHVIGAVGAGDVKLFAGIGAWTGYFFTIQVIVYSLLFAAAIGWIIVLKRREGFRRLRSVARLLTGIFYMPKWTLFKSRDGDMLRFPFMFAVVPGAAAAFLGGWI</sequence>
<accession>A0A6M1PHI0</accession>
<feature type="domain" description="Prepilin type IV endopeptidase peptidase" evidence="3">
    <location>
        <begin position="9"/>
        <end position="109"/>
    </location>
</feature>
<reference evidence="4 5" key="1">
    <citation type="submission" date="2020-02" db="EMBL/GenBank/DDBJ databases">
        <authorList>
            <person name="Gao J."/>
            <person name="Sun J."/>
        </authorList>
    </citation>
    <scope>NUCLEOTIDE SEQUENCE [LARGE SCALE GENOMIC DNA]</scope>
    <source>
        <strain evidence="4 5">7124</strain>
    </source>
</reference>
<dbReference type="RefSeq" id="WP_165097258.1">
    <property type="nucleotide sequence ID" value="NZ_JAAKGU010000003.1"/>
</dbReference>
<feature type="transmembrane region" description="Helical" evidence="2">
    <location>
        <begin position="51"/>
        <end position="71"/>
    </location>
</feature>
<dbReference type="GO" id="GO:0004190">
    <property type="term" value="F:aspartic-type endopeptidase activity"/>
    <property type="evidence" value="ECO:0007669"/>
    <property type="project" value="InterPro"/>
</dbReference>
<comment type="similarity">
    <text evidence="1">Belongs to the peptidase A24 family.</text>
</comment>
<organism evidence="4 5">
    <name type="scientific">Paenibacillus apii</name>
    <dbReference type="NCBI Taxonomy" id="1850370"/>
    <lineage>
        <taxon>Bacteria</taxon>
        <taxon>Bacillati</taxon>
        <taxon>Bacillota</taxon>
        <taxon>Bacilli</taxon>
        <taxon>Bacillales</taxon>
        <taxon>Paenibacillaceae</taxon>
        <taxon>Paenibacillus</taxon>
    </lineage>
</organism>
<keyword evidence="2" id="KW-0812">Transmembrane</keyword>
<evidence type="ECO:0000256" key="1">
    <source>
        <dbReference type="ARBA" id="ARBA00005801"/>
    </source>
</evidence>
<dbReference type="Gene3D" id="1.20.120.1220">
    <property type="match status" value="1"/>
</dbReference>
<evidence type="ECO:0000259" key="3">
    <source>
        <dbReference type="Pfam" id="PF01478"/>
    </source>
</evidence>
<evidence type="ECO:0000313" key="5">
    <source>
        <dbReference type="Proteomes" id="UP000480151"/>
    </source>
</evidence>
<protein>
    <submittedName>
        <fullName evidence="4">Prepilin peptidase</fullName>
    </submittedName>
</protein>
<dbReference type="GO" id="GO:0005886">
    <property type="term" value="C:plasma membrane"/>
    <property type="evidence" value="ECO:0007669"/>
    <property type="project" value="TreeGrafter"/>
</dbReference>
<dbReference type="PANTHER" id="PTHR30487:SF0">
    <property type="entry name" value="PREPILIN LEADER PEPTIDASE_N-METHYLTRANSFERASE-RELATED"/>
    <property type="match status" value="1"/>
</dbReference>
<evidence type="ECO:0000313" key="4">
    <source>
        <dbReference type="EMBL" id="NGM82650.1"/>
    </source>
</evidence>
<feature type="transmembrane region" description="Helical" evidence="2">
    <location>
        <begin position="91"/>
        <end position="114"/>
    </location>
</feature>
<keyword evidence="2" id="KW-1133">Transmembrane helix</keyword>
<dbReference type="EMBL" id="JAAKGU010000003">
    <property type="protein sequence ID" value="NGM82650.1"/>
    <property type="molecule type" value="Genomic_DNA"/>
</dbReference>
<keyword evidence="2" id="KW-0472">Membrane</keyword>
<proteinExistence type="inferred from homology"/>
<dbReference type="GO" id="GO:0006465">
    <property type="term" value="P:signal peptide processing"/>
    <property type="evidence" value="ECO:0007669"/>
    <property type="project" value="TreeGrafter"/>
</dbReference>
<feature type="transmembrane region" description="Helical" evidence="2">
    <location>
        <begin position="26"/>
        <end position="44"/>
    </location>
</feature>
<evidence type="ECO:0000256" key="2">
    <source>
        <dbReference type="SAM" id="Phobius"/>
    </source>
</evidence>
<dbReference type="Pfam" id="PF01478">
    <property type="entry name" value="Peptidase_A24"/>
    <property type="match status" value="1"/>
</dbReference>